<evidence type="ECO:0000313" key="1">
    <source>
        <dbReference type="EMBL" id="EDM18080.1"/>
    </source>
</evidence>
<evidence type="ECO:0000313" key="2">
    <source>
        <dbReference type="Proteomes" id="UP000234681"/>
    </source>
</evidence>
<dbReference type="EMBL" id="CH473956">
    <property type="protein sequence ID" value="EDM18080.1"/>
    <property type="molecule type" value="Genomic_DNA"/>
</dbReference>
<dbReference type="AlphaFoldDB" id="A6I7F0"/>
<gene>
    <name evidence="1" type="primary">RGD1566132_predicted</name>
    <name evidence="1" type="ORF">rCG_39388</name>
</gene>
<reference evidence="1 2" key="1">
    <citation type="submission" date="2005-09" db="EMBL/GenBank/DDBJ databases">
        <authorList>
            <person name="Mural R.J."/>
            <person name="Li P.W."/>
            <person name="Adams M.D."/>
            <person name="Amanatides P.G."/>
            <person name="Baden-Tillson H."/>
            <person name="Barnstead M."/>
            <person name="Chin S.H."/>
            <person name="Dew I."/>
            <person name="Evans C.A."/>
            <person name="Ferriera S."/>
            <person name="Flanigan M."/>
            <person name="Fosler C."/>
            <person name="Glodek A."/>
            <person name="Gu Z."/>
            <person name="Holt R.A."/>
            <person name="Jennings D."/>
            <person name="Kraft C.L."/>
            <person name="Lu F."/>
            <person name="Nguyen T."/>
            <person name="Nusskern D.R."/>
            <person name="Pfannkoch C.M."/>
            <person name="Sitter C."/>
            <person name="Sutton G.G."/>
            <person name="Venter J.C."/>
            <person name="Wang Z."/>
            <person name="Woodage T."/>
            <person name="Zheng X.H."/>
            <person name="Zhong F."/>
        </authorList>
    </citation>
    <scope>NUCLEOTIDE SEQUENCE [LARGE SCALE GENOMIC DNA]</scope>
    <source>
        <strain>BN</strain>
        <strain evidence="2">Sprague-Dawley</strain>
    </source>
</reference>
<sequence>MFQAQDMKGMLQAYLGLMDLRRYWGKEKPQRHKPLSSQCLPECISLLSLMFHVATPTMQSNLPLLERKCFSTFLLSSSFAFCSLCYK</sequence>
<accession>A6I7F0</accession>
<protein>
    <submittedName>
        <fullName evidence="1">Similar to Tripartite motif protein 30-like (Predicted), isoform CRA_b</fullName>
    </submittedName>
</protein>
<name>A6I7F0_RAT</name>
<proteinExistence type="predicted"/>
<dbReference type="Proteomes" id="UP000234681">
    <property type="component" value="Chromosome 1"/>
</dbReference>
<organism evidence="1 2">
    <name type="scientific">Rattus norvegicus</name>
    <name type="common">Rat</name>
    <dbReference type="NCBI Taxonomy" id="10116"/>
    <lineage>
        <taxon>Eukaryota</taxon>
        <taxon>Metazoa</taxon>
        <taxon>Chordata</taxon>
        <taxon>Craniata</taxon>
        <taxon>Vertebrata</taxon>
        <taxon>Euteleostomi</taxon>
        <taxon>Mammalia</taxon>
        <taxon>Eutheria</taxon>
        <taxon>Euarchontoglires</taxon>
        <taxon>Glires</taxon>
        <taxon>Rodentia</taxon>
        <taxon>Myomorpha</taxon>
        <taxon>Muroidea</taxon>
        <taxon>Muridae</taxon>
        <taxon>Murinae</taxon>
        <taxon>Rattus</taxon>
    </lineage>
</organism>